<evidence type="ECO:0000313" key="2">
    <source>
        <dbReference type="Proteomes" id="UP000188937"/>
    </source>
</evidence>
<keyword evidence="2" id="KW-1185">Reference proteome</keyword>
<accession>A0A1U9KC48</accession>
<evidence type="ECO:0000313" key="1">
    <source>
        <dbReference type="EMBL" id="AQS83405.1"/>
    </source>
</evidence>
<gene>
    <name evidence="1" type="ORF">A0U92_00025</name>
</gene>
<dbReference type="KEGG" id="aace:A0U92_00025"/>
<name>A0A1U9KC48_ACEAC</name>
<dbReference type="AlphaFoldDB" id="A0A1U9KC48"/>
<dbReference type="Proteomes" id="UP000188937">
    <property type="component" value="Chromosome"/>
</dbReference>
<proteinExistence type="predicted"/>
<reference evidence="1 2" key="1">
    <citation type="submission" date="2016-03" db="EMBL/GenBank/DDBJ databases">
        <title>Acetic acid bacteria sequencing.</title>
        <authorList>
            <person name="Brandt J."/>
            <person name="Jakob F."/>
            <person name="Vogel R.F."/>
        </authorList>
    </citation>
    <scope>NUCLEOTIDE SEQUENCE [LARGE SCALE GENOMIC DNA]</scope>
    <source>
        <strain evidence="1 2">TMW2.1153</strain>
    </source>
</reference>
<dbReference type="STRING" id="435.A0U92_00025"/>
<organism evidence="1 2">
    <name type="scientific">Acetobacter aceti</name>
    <dbReference type="NCBI Taxonomy" id="435"/>
    <lineage>
        <taxon>Bacteria</taxon>
        <taxon>Pseudomonadati</taxon>
        <taxon>Pseudomonadota</taxon>
        <taxon>Alphaproteobacteria</taxon>
        <taxon>Acetobacterales</taxon>
        <taxon>Acetobacteraceae</taxon>
        <taxon>Acetobacter</taxon>
        <taxon>Acetobacter subgen. Acetobacter</taxon>
    </lineage>
</organism>
<sequence length="136" mass="15507">MRPSDQPVRPARQSFFAPAWHEAAGCKFTHHGQASGAMSREAVTSFPVASDKQPDICFYSVSVFANRTISGNFREEWPHDRQEYEDFEASFGMRGRKRHSSAFAKYTRTGLFCMVPSACPIRQSGRIENYGSYRRE</sequence>
<dbReference type="EMBL" id="CP014692">
    <property type="protein sequence ID" value="AQS83405.1"/>
    <property type="molecule type" value="Genomic_DNA"/>
</dbReference>
<protein>
    <submittedName>
        <fullName evidence="1">Uncharacterized protein</fullName>
    </submittedName>
</protein>